<dbReference type="OrthoDB" id="798409at2"/>
<keyword evidence="3" id="KW-1185">Reference proteome</keyword>
<dbReference type="InterPro" id="IPR001387">
    <property type="entry name" value="Cro/C1-type_HTH"/>
</dbReference>
<evidence type="ECO:0000313" key="2">
    <source>
        <dbReference type="EMBL" id="TSJ39552.1"/>
    </source>
</evidence>
<organism evidence="2 3">
    <name type="scientific">Mucilaginibacter corticis</name>
    <dbReference type="NCBI Taxonomy" id="2597670"/>
    <lineage>
        <taxon>Bacteria</taxon>
        <taxon>Pseudomonadati</taxon>
        <taxon>Bacteroidota</taxon>
        <taxon>Sphingobacteriia</taxon>
        <taxon>Sphingobacteriales</taxon>
        <taxon>Sphingobacteriaceae</taxon>
        <taxon>Mucilaginibacter</taxon>
    </lineage>
</organism>
<evidence type="ECO:0000259" key="1">
    <source>
        <dbReference type="PROSITE" id="PS50943"/>
    </source>
</evidence>
<reference evidence="2 3" key="1">
    <citation type="submission" date="2019-07" db="EMBL/GenBank/DDBJ databases">
        <authorList>
            <person name="Huq M.A."/>
        </authorList>
    </citation>
    <scope>NUCLEOTIDE SEQUENCE [LARGE SCALE GENOMIC DNA]</scope>
    <source>
        <strain evidence="2 3">MAH-19</strain>
    </source>
</reference>
<dbReference type="Pfam" id="PF01381">
    <property type="entry name" value="HTH_3"/>
    <property type="match status" value="1"/>
</dbReference>
<dbReference type="EMBL" id="VLPK01000003">
    <property type="protein sequence ID" value="TSJ39552.1"/>
    <property type="molecule type" value="Genomic_DNA"/>
</dbReference>
<gene>
    <name evidence="2" type="ORF">FO440_17575</name>
</gene>
<dbReference type="InterPro" id="IPR010982">
    <property type="entry name" value="Lambda_DNA-bd_dom_sf"/>
</dbReference>
<dbReference type="AlphaFoldDB" id="A0A556MI72"/>
<dbReference type="CDD" id="cd00093">
    <property type="entry name" value="HTH_XRE"/>
    <property type="match status" value="1"/>
</dbReference>
<comment type="caution">
    <text evidence="2">The sequence shown here is derived from an EMBL/GenBank/DDBJ whole genome shotgun (WGS) entry which is preliminary data.</text>
</comment>
<dbReference type="GO" id="GO:0003677">
    <property type="term" value="F:DNA binding"/>
    <property type="evidence" value="ECO:0007669"/>
    <property type="project" value="InterPro"/>
</dbReference>
<dbReference type="Proteomes" id="UP000318733">
    <property type="component" value="Unassembled WGS sequence"/>
</dbReference>
<sequence length="69" mass="7981">MPLNLKKTLMNIRLRRENLHYSQEYVASKLKLTQHAYSKIECGVTKITLERLVQISDVLLTLPSALIEI</sequence>
<feature type="domain" description="HTH cro/C1-type" evidence="1">
    <location>
        <begin position="12"/>
        <end position="66"/>
    </location>
</feature>
<dbReference type="PROSITE" id="PS50943">
    <property type="entry name" value="HTH_CROC1"/>
    <property type="match status" value="1"/>
</dbReference>
<evidence type="ECO:0000313" key="3">
    <source>
        <dbReference type="Proteomes" id="UP000318733"/>
    </source>
</evidence>
<accession>A0A556MI72</accession>
<name>A0A556MI72_9SPHI</name>
<protein>
    <submittedName>
        <fullName evidence="2">Helix-turn-helix transcriptional regulator</fullName>
    </submittedName>
</protein>
<dbReference type="SUPFAM" id="SSF47413">
    <property type="entry name" value="lambda repressor-like DNA-binding domains"/>
    <property type="match status" value="1"/>
</dbReference>
<dbReference type="SMART" id="SM00530">
    <property type="entry name" value="HTH_XRE"/>
    <property type="match status" value="1"/>
</dbReference>
<dbReference type="Gene3D" id="1.10.260.40">
    <property type="entry name" value="lambda repressor-like DNA-binding domains"/>
    <property type="match status" value="1"/>
</dbReference>
<proteinExistence type="predicted"/>